<feature type="compositionally biased region" description="Low complexity" evidence="5">
    <location>
        <begin position="448"/>
        <end position="460"/>
    </location>
</feature>
<evidence type="ECO:0000256" key="4">
    <source>
        <dbReference type="PROSITE-ProRule" id="PRU01161"/>
    </source>
</evidence>
<keyword evidence="3 4" id="KW-0443">Lipid metabolism</keyword>
<feature type="domain" description="PNPLA" evidence="6">
    <location>
        <begin position="221"/>
        <end position="381"/>
    </location>
</feature>
<protein>
    <recommendedName>
        <fullName evidence="6">PNPLA domain-containing protein</fullName>
    </recommendedName>
</protein>
<feature type="short sequence motif" description="GXSXG" evidence="4">
    <location>
        <begin position="252"/>
        <end position="256"/>
    </location>
</feature>
<keyword evidence="2 4" id="KW-0442">Lipid degradation</keyword>
<dbReference type="InterPro" id="IPR050301">
    <property type="entry name" value="NTE"/>
</dbReference>
<comment type="caution">
    <text evidence="4">Lacks conserved residue(s) required for the propagation of feature annotation.</text>
</comment>
<feature type="active site" description="Nucleophile" evidence="4">
    <location>
        <position position="254"/>
    </location>
</feature>
<dbReference type="Pfam" id="PF01734">
    <property type="entry name" value="Patatin"/>
    <property type="match status" value="1"/>
</dbReference>
<dbReference type="GO" id="GO:0016042">
    <property type="term" value="P:lipid catabolic process"/>
    <property type="evidence" value="ECO:0007669"/>
    <property type="project" value="UniProtKB-UniRule"/>
</dbReference>
<name>A0A3B9IFE3_9PROT</name>
<dbReference type="Gene3D" id="3.40.1090.10">
    <property type="entry name" value="Cytosolic phospholipase A2 catalytic domain"/>
    <property type="match status" value="2"/>
</dbReference>
<dbReference type="PANTHER" id="PTHR14226">
    <property type="entry name" value="NEUROPATHY TARGET ESTERASE/SWISS CHEESE D.MELANOGASTER"/>
    <property type="match status" value="1"/>
</dbReference>
<gene>
    <name evidence="7" type="ORF">DCK97_03455</name>
</gene>
<sequence length="582" mass="60781">MGREAATLPRQARAIDRGIDPALQIGKRGAAFDPGPERAWAPAGAEQTQPLERQGQRHDINHVERVDGIGNRRSLNLADEAQCEVEIGGRRPSGADKAAAQAGELVPYRGRERKSDEQPVHGHFLSLAQPARATGPDIKDEHYMTRPAAPTRSDTRIETSAATQHPRSGDPARAPDAPPAPDPVPAPDPARPHRRRRRRGDAAARRGEGPAAAPRPPVLGVALGSGSARGWAHIGVLNALSAEGVVPQVIAGASAGAVVGAFHAAGRLAEFEAWVRDLTRLKVVRLGDFRMGSGGLVGGDRLTAMLREAFGETRIEDLPVAFGAIATDLASGQEVWLTDGDLVDALRASMSIPGIFAPVRAGGRLLVDGGLVNPVPVSLCRHLGAEAVIAVTLHGDLAGYRRRLRIDAAAIPAPGVASPQAADAVPRPVDPEPGPASRGHPAPHAHGLARSAQTAAAAGTADRRGARRLLGLGGRLMGLTGRSVDPERRAAAVAARVGGIGIGEVMMHSIGIMQDRIARSRMAGDPPDLVLAPWVGHIRWMEFDQGAQAIREGAASVVRARAALHDLHLVPEAPPAPGDLPG</sequence>
<evidence type="ECO:0000256" key="1">
    <source>
        <dbReference type="ARBA" id="ARBA00022801"/>
    </source>
</evidence>
<feature type="region of interest" description="Disordered" evidence="5">
    <location>
        <begin position="417"/>
        <end position="462"/>
    </location>
</feature>
<dbReference type="GO" id="GO:0016787">
    <property type="term" value="F:hydrolase activity"/>
    <property type="evidence" value="ECO:0007669"/>
    <property type="project" value="UniProtKB-UniRule"/>
</dbReference>
<feature type="short sequence motif" description="DGA/G" evidence="4">
    <location>
        <begin position="368"/>
        <end position="370"/>
    </location>
</feature>
<evidence type="ECO:0000259" key="6">
    <source>
        <dbReference type="PROSITE" id="PS51635"/>
    </source>
</evidence>
<proteinExistence type="predicted"/>
<evidence type="ECO:0000313" key="8">
    <source>
        <dbReference type="Proteomes" id="UP000257706"/>
    </source>
</evidence>
<evidence type="ECO:0000256" key="5">
    <source>
        <dbReference type="SAM" id="MobiDB-lite"/>
    </source>
</evidence>
<organism evidence="7 8">
    <name type="scientific">Tistrella mobilis</name>
    <dbReference type="NCBI Taxonomy" id="171437"/>
    <lineage>
        <taxon>Bacteria</taxon>
        <taxon>Pseudomonadati</taxon>
        <taxon>Pseudomonadota</taxon>
        <taxon>Alphaproteobacteria</taxon>
        <taxon>Geminicoccales</taxon>
        <taxon>Geminicoccaceae</taxon>
        <taxon>Tistrella</taxon>
    </lineage>
</organism>
<evidence type="ECO:0000313" key="7">
    <source>
        <dbReference type="EMBL" id="HAE46456.1"/>
    </source>
</evidence>
<dbReference type="InterPro" id="IPR002641">
    <property type="entry name" value="PNPLA_dom"/>
</dbReference>
<feature type="region of interest" description="Disordered" evidence="5">
    <location>
        <begin position="87"/>
        <end position="218"/>
    </location>
</feature>
<reference evidence="7 8" key="1">
    <citation type="journal article" date="2018" name="Nat. Biotechnol.">
        <title>A standardized bacterial taxonomy based on genome phylogeny substantially revises the tree of life.</title>
        <authorList>
            <person name="Parks D.H."/>
            <person name="Chuvochina M."/>
            <person name="Waite D.W."/>
            <person name="Rinke C."/>
            <person name="Skarshewski A."/>
            <person name="Chaumeil P.A."/>
            <person name="Hugenholtz P."/>
        </authorList>
    </citation>
    <scope>NUCLEOTIDE SEQUENCE [LARGE SCALE GENOMIC DNA]</scope>
    <source>
        <strain evidence="7">UBA8739</strain>
    </source>
</reference>
<dbReference type="InterPro" id="IPR016035">
    <property type="entry name" value="Acyl_Trfase/lysoPLipase"/>
</dbReference>
<dbReference type="SUPFAM" id="SSF52151">
    <property type="entry name" value="FabD/lysophospholipase-like"/>
    <property type="match status" value="1"/>
</dbReference>
<evidence type="ECO:0000256" key="3">
    <source>
        <dbReference type="ARBA" id="ARBA00023098"/>
    </source>
</evidence>
<feature type="compositionally biased region" description="Pro residues" evidence="5">
    <location>
        <begin position="176"/>
        <end position="189"/>
    </location>
</feature>
<dbReference type="PROSITE" id="PS51635">
    <property type="entry name" value="PNPLA"/>
    <property type="match status" value="1"/>
</dbReference>
<dbReference type="EMBL" id="DMAI01000056">
    <property type="protein sequence ID" value="HAE46456.1"/>
    <property type="molecule type" value="Genomic_DNA"/>
</dbReference>
<feature type="compositionally biased region" description="Basic and acidic residues" evidence="5">
    <location>
        <begin position="109"/>
        <end position="120"/>
    </location>
</feature>
<accession>A0A3B9IFE3</accession>
<feature type="region of interest" description="Disordered" evidence="5">
    <location>
        <begin position="1"/>
        <end position="58"/>
    </location>
</feature>
<dbReference type="AlphaFoldDB" id="A0A3B9IFE3"/>
<evidence type="ECO:0000256" key="2">
    <source>
        <dbReference type="ARBA" id="ARBA00022963"/>
    </source>
</evidence>
<feature type="active site" description="Proton acceptor" evidence="4">
    <location>
        <position position="368"/>
    </location>
</feature>
<keyword evidence="1 4" id="KW-0378">Hydrolase</keyword>
<comment type="caution">
    <text evidence="7">The sequence shown here is derived from an EMBL/GenBank/DDBJ whole genome shotgun (WGS) entry which is preliminary data.</text>
</comment>
<dbReference type="Proteomes" id="UP000257706">
    <property type="component" value="Unassembled WGS sequence"/>
</dbReference>
<dbReference type="PANTHER" id="PTHR14226:SF76">
    <property type="entry name" value="NTE FAMILY PROTEIN RSSA"/>
    <property type="match status" value="1"/>
</dbReference>